<accession>A0A1U7X2L5</accession>
<dbReference type="RefSeq" id="XP_009781119.1">
    <property type="nucleotide sequence ID" value="XM_009782817.1"/>
</dbReference>
<feature type="region of interest" description="Disordered" evidence="1">
    <location>
        <begin position="1"/>
        <end position="20"/>
    </location>
</feature>
<keyword evidence="2" id="KW-1133">Transmembrane helix</keyword>
<keyword evidence="3" id="KW-1185">Reference proteome</keyword>
<organism evidence="3 4">
    <name type="scientific">Nicotiana sylvestris</name>
    <name type="common">Wood tobacco</name>
    <name type="synonym">South American tobacco</name>
    <dbReference type="NCBI Taxonomy" id="4096"/>
    <lineage>
        <taxon>Eukaryota</taxon>
        <taxon>Viridiplantae</taxon>
        <taxon>Streptophyta</taxon>
        <taxon>Embryophyta</taxon>
        <taxon>Tracheophyta</taxon>
        <taxon>Spermatophyta</taxon>
        <taxon>Magnoliopsida</taxon>
        <taxon>eudicotyledons</taxon>
        <taxon>Gunneridae</taxon>
        <taxon>Pentapetalae</taxon>
        <taxon>asterids</taxon>
        <taxon>lamiids</taxon>
        <taxon>Solanales</taxon>
        <taxon>Solanaceae</taxon>
        <taxon>Nicotianoideae</taxon>
        <taxon>Nicotianeae</taxon>
        <taxon>Nicotiana</taxon>
    </lineage>
</organism>
<reference evidence="4" key="2">
    <citation type="submission" date="2025-08" db="UniProtKB">
        <authorList>
            <consortium name="RefSeq"/>
        </authorList>
    </citation>
    <scope>IDENTIFICATION</scope>
    <source>
        <tissue evidence="4">Leaf</tissue>
    </source>
</reference>
<name>A0A1U7X2L5_NICSY</name>
<protein>
    <submittedName>
        <fullName evidence="4">Uncharacterized protein LOC104230077</fullName>
    </submittedName>
</protein>
<reference evidence="3" key="1">
    <citation type="journal article" date="2013" name="Genome Biol.">
        <title>Reference genomes and transcriptomes of Nicotiana sylvestris and Nicotiana tomentosiformis.</title>
        <authorList>
            <person name="Sierro N."/>
            <person name="Battey J.N."/>
            <person name="Ouadi S."/>
            <person name="Bovet L."/>
            <person name="Goepfert S."/>
            <person name="Bakaher N."/>
            <person name="Peitsch M.C."/>
            <person name="Ivanov N.V."/>
        </authorList>
    </citation>
    <scope>NUCLEOTIDE SEQUENCE [LARGE SCALE GENOMIC DNA]</scope>
</reference>
<evidence type="ECO:0000313" key="3">
    <source>
        <dbReference type="Proteomes" id="UP000189701"/>
    </source>
</evidence>
<keyword evidence="2" id="KW-0472">Membrane</keyword>
<gene>
    <name evidence="4" type="primary">LOC104230077</name>
</gene>
<dbReference type="OrthoDB" id="10521333at2759"/>
<proteinExistence type="predicted"/>
<keyword evidence="2" id="KW-0812">Transmembrane</keyword>
<feature type="transmembrane region" description="Helical" evidence="2">
    <location>
        <begin position="74"/>
        <end position="99"/>
    </location>
</feature>
<evidence type="ECO:0000256" key="1">
    <source>
        <dbReference type="SAM" id="MobiDB-lite"/>
    </source>
</evidence>
<dbReference type="AlphaFoldDB" id="A0A1U7X2L5"/>
<dbReference type="Proteomes" id="UP000189701">
    <property type="component" value="Unplaced"/>
</dbReference>
<sequence>MEKRTHGNKKQKQQTSHAVNRKSRVLYESLILELRIDCLTDINLTGGLRIGSRSFENRFCRRAGYKLGLPSLPVLLVSSVFVRGIFLRVIFIYLFLCLLRELARKSHVLSSASVYQ</sequence>
<evidence type="ECO:0000313" key="4">
    <source>
        <dbReference type="RefSeq" id="XP_009781119.1"/>
    </source>
</evidence>
<feature type="compositionally biased region" description="Basic residues" evidence="1">
    <location>
        <begin position="1"/>
        <end position="12"/>
    </location>
</feature>
<evidence type="ECO:0000256" key="2">
    <source>
        <dbReference type="SAM" id="Phobius"/>
    </source>
</evidence>